<dbReference type="Proteomes" id="UP001642484">
    <property type="component" value="Unassembled WGS sequence"/>
</dbReference>
<dbReference type="InterPro" id="IPR005821">
    <property type="entry name" value="Ion_trans_dom"/>
</dbReference>
<evidence type="ECO:0000256" key="4">
    <source>
        <dbReference type="ARBA" id="ARBA00023136"/>
    </source>
</evidence>
<feature type="region of interest" description="Disordered" evidence="5">
    <location>
        <begin position="624"/>
        <end position="695"/>
    </location>
</feature>
<dbReference type="PANTHER" id="PTHR10217:SF435">
    <property type="entry name" value="POTASSIUM VOLTAGE-GATED CHANNEL PROTEIN EAG"/>
    <property type="match status" value="1"/>
</dbReference>
<evidence type="ECO:0000256" key="3">
    <source>
        <dbReference type="ARBA" id="ARBA00022989"/>
    </source>
</evidence>
<evidence type="ECO:0000256" key="2">
    <source>
        <dbReference type="ARBA" id="ARBA00022692"/>
    </source>
</evidence>
<comment type="subcellular location">
    <subcellularLocation>
        <location evidence="1">Membrane</location>
        <topology evidence="1">Multi-pass membrane protein</topology>
    </subcellularLocation>
</comment>
<protein>
    <recommendedName>
        <fullName evidence="7">Ion transport domain-containing protein</fullName>
    </recommendedName>
</protein>
<evidence type="ECO:0000313" key="8">
    <source>
        <dbReference type="EMBL" id="CAK9027484.1"/>
    </source>
</evidence>
<proteinExistence type="predicted"/>
<keyword evidence="3 6" id="KW-1133">Transmembrane helix</keyword>
<feature type="region of interest" description="Disordered" evidence="5">
    <location>
        <begin position="803"/>
        <end position="826"/>
    </location>
</feature>
<dbReference type="SUPFAM" id="SSF81324">
    <property type="entry name" value="Voltage-gated potassium channels"/>
    <property type="match status" value="2"/>
</dbReference>
<dbReference type="InterPro" id="IPR050818">
    <property type="entry name" value="KCNH_animal-type"/>
</dbReference>
<feature type="region of interest" description="Disordered" evidence="5">
    <location>
        <begin position="748"/>
        <end position="783"/>
    </location>
</feature>
<feature type="transmembrane region" description="Helical" evidence="6">
    <location>
        <begin position="97"/>
        <end position="117"/>
    </location>
</feature>
<dbReference type="SUPFAM" id="SSF51206">
    <property type="entry name" value="cAMP-binding domain-like"/>
    <property type="match status" value="2"/>
</dbReference>
<dbReference type="EMBL" id="CAXAMN010009025">
    <property type="protein sequence ID" value="CAK9027484.1"/>
    <property type="molecule type" value="Genomic_DNA"/>
</dbReference>
<gene>
    <name evidence="8" type="ORF">CCMP2556_LOCUS16779</name>
</gene>
<feature type="domain" description="Ion transport" evidence="7">
    <location>
        <begin position="855"/>
        <end position="1103"/>
    </location>
</feature>
<dbReference type="InterPro" id="IPR018490">
    <property type="entry name" value="cNMP-bd_dom_sf"/>
</dbReference>
<feature type="transmembrane region" description="Helical" evidence="6">
    <location>
        <begin position="137"/>
        <end position="154"/>
    </location>
</feature>
<keyword evidence="2 6" id="KW-0812">Transmembrane</keyword>
<feature type="domain" description="Ion transport" evidence="7">
    <location>
        <begin position="96"/>
        <end position="343"/>
    </location>
</feature>
<keyword evidence="9" id="KW-1185">Reference proteome</keyword>
<sequence>MMNPFAGVVPKNVPAPEGVPAHLQTQDSDVSLGGDSISPTSMQILPLQCWREKSQSATRSGRRRSATEGEVKLMMRTETFGDFWNFTLNPTGHFRNFWDFLAILCLVFDAIALPVHFVNHQFYAKYPYLSIISRLQVFYWAFDLILSFFTGYLDKGNLVQNHRKIALHYLKTWFLPDFTVTLLDIILEFSDGSQTDRISTRVLRLLRLFRVVRLGKVTRFASFLRDKFESEVAYTQFSLLLLVIGMMLQEHVIACGWFGIASLGTHPTSWLSEHGHASSSFTLQYTDSLRWSFSQLGIGGTEIEAVNETEGIYSVVVSLISLMTFSSIISSMTSLVSTLQSRRMDQTQQFGLLRRFLRTNHIEENLSQRITRFLHYTYHQRTANVEDPYILDYLSKSLQADLQLARYKAVLTQMDFLSDLLSSPLLSLQEGNVVRSIAREAVSVHEVAEDDVVFCHGNKAISAYYIIRGSMLYLQMGCTARSPPAAWIAEMSLWTEWTHLGDLLCNSFGRILAIHVQEFCEIVCKANAVQIKAHQYALGYVERLSSMVHSTDLPLDDTPQKRSSKLGRGDSAQLRDRRGKLCERKGVDEILQKQNRGRQCRTFTRAPSAPQPLRLGECYEADMRRARSKSRTPAAPKSLHYESAVPPKSSPQQLHTPQMLLRRSDSDGEEGAFSGGVMPTRSKDRPGATPSAFDHANRQISDWGSRQVSDWGGVRQLSDWGGARQVSEFGGVRQVSEFGGGRQVSDWFGQLPQGSEQLGARGSEGPETGHSEGLGKSSPGSPASGLGAMMPLECWLHRPKSATTNRSTLGPGSTLGLGGPSNKNSRTGSADVMAKDLLAERWRSCTLSPTGHFRNLWDFLGIILLVFDAVTLPVQFVTSGFYVIFPALSVVSKFQVLYWALDVLLSFFTGYLDKGNLIQSHKEIVCHYLKTWFLPDFIVTVIDIVLEFSGGEEASTDRASTRVLRLLRLLRVVRLGKLTRFASFLRDKFESEVAYTQFSLLLLIIGMMLQEHVIACGWFGIGSFSSEENTWLTVSKNEYSSFTLQYTHSLRWAFSQLGIGGTNIEAVNEAEGLYSVVVALVSLITFSSIISSMTSLSSTLQNKRMEQTQQFGLLRRFLRMNKISENLGQRITRFLHYTYHQRSANVDDPYILDFLSKSLQAELQLARYNDYLSKMPFLAAILKRSNTLSLQEGHVLQTLASQAISSHDFAEDDVLFCYGNRATAAYYVLQGSTLYLQNERTARSPPHELWICEMCLWTRWTHLGDLLSTSFCKILAVHGKEFCEIISKAGPVQVHAHKYATDYVEELNARVDMGRATDLSESKDIVARRTSIASLPLHFKGVLASARFSCLRGLFERSRATKTAPELT</sequence>
<reference evidence="8 9" key="1">
    <citation type="submission" date="2024-02" db="EMBL/GenBank/DDBJ databases">
        <authorList>
            <person name="Chen Y."/>
            <person name="Shah S."/>
            <person name="Dougan E. K."/>
            <person name="Thang M."/>
            <person name="Chan C."/>
        </authorList>
    </citation>
    <scope>NUCLEOTIDE SEQUENCE [LARGE SCALE GENOMIC DNA]</scope>
</reference>
<name>A0ABP0KLW3_9DINO</name>
<dbReference type="PANTHER" id="PTHR10217">
    <property type="entry name" value="VOLTAGE AND LIGAND GATED POTASSIUM CHANNEL"/>
    <property type="match status" value="1"/>
</dbReference>
<evidence type="ECO:0000259" key="7">
    <source>
        <dbReference type="Pfam" id="PF00520"/>
    </source>
</evidence>
<feature type="compositionally biased region" description="Low complexity" evidence="5">
    <location>
        <begin position="774"/>
        <end position="783"/>
    </location>
</feature>
<organism evidence="8 9">
    <name type="scientific">Durusdinium trenchii</name>
    <dbReference type="NCBI Taxonomy" id="1381693"/>
    <lineage>
        <taxon>Eukaryota</taxon>
        <taxon>Sar</taxon>
        <taxon>Alveolata</taxon>
        <taxon>Dinophyceae</taxon>
        <taxon>Suessiales</taxon>
        <taxon>Symbiodiniaceae</taxon>
        <taxon>Durusdinium</taxon>
    </lineage>
</organism>
<comment type="caution">
    <text evidence="8">The sequence shown here is derived from an EMBL/GenBank/DDBJ whole genome shotgun (WGS) entry which is preliminary data.</text>
</comment>
<evidence type="ECO:0000256" key="6">
    <source>
        <dbReference type="SAM" id="Phobius"/>
    </source>
</evidence>
<dbReference type="Gene3D" id="1.10.287.70">
    <property type="match status" value="2"/>
</dbReference>
<evidence type="ECO:0000256" key="5">
    <source>
        <dbReference type="SAM" id="MobiDB-lite"/>
    </source>
</evidence>
<evidence type="ECO:0000313" key="9">
    <source>
        <dbReference type="Proteomes" id="UP001642484"/>
    </source>
</evidence>
<dbReference type="Pfam" id="PF00520">
    <property type="entry name" value="Ion_trans"/>
    <property type="match status" value="2"/>
</dbReference>
<dbReference type="Gene3D" id="1.10.287.630">
    <property type="entry name" value="Helix hairpin bin"/>
    <property type="match status" value="2"/>
</dbReference>
<accession>A0ABP0KLW3</accession>
<evidence type="ECO:0000256" key="1">
    <source>
        <dbReference type="ARBA" id="ARBA00004141"/>
    </source>
</evidence>
<keyword evidence="4 6" id="KW-0472">Membrane</keyword>
<feature type="region of interest" description="Disordered" evidence="5">
    <location>
        <begin position="551"/>
        <end position="578"/>
    </location>
</feature>